<dbReference type="AlphaFoldDB" id="A0A7Y2E9V4"/>
<organism evidence="2 3">
    <name type="scientific">Eiseniibacteriota bacterium</name>
    <dbReference type="NCBI Taxonomy" id="2212470"/>
    <lineage>
        <taxon>Bacteria</taxon>
        <taxon>Candidatus Eiseniibacteriota</taxon>
    </lineage>
</organism>
<proteinExistence type="predicted"/>
<feature type="compositionally biased region" description="Basic and acidic residues" evidence="1">
    <location>
        <begin position="41"/>
        <end position="109"/>
    </location>
</feature>
<evidence type="ECO:0000256" key="1">
    <source>
        <dbReference type="SAM" id="MobiDB-lite"/>
    </source>
</evidence>
<protein>
    <recommendedName>
        <fullName evidence="4">Magnesium transporter MgtE intracellular domain-containing protein</fullName>
    </recommendedName>
</protein>
<feature type="compositionally biased region" description="Basic and acidic residues" evidence="1">
    <location>
        <begin position="131"/>
        <end position="164"/>
    </location>
</feature>
<comment type="caution">
    <text evidence="2">The sequence shown here is derived from an EMBL/GenBank/DDBJ whole genome shotgun (WGS) entry which is preliminary data.</text>
</comment>
<sequence length="265" mass="27966">MKMQIIIAVVAFVVTAGSSIGVQMFFAPDPPPMIVPEEGAEEGHGKGHDDSHGADHGESHDDGHGHDDPGDSEHGDSHEISHGDGHDDGHSDGHGAKPGHGESHDDSHGEGGNAGDGALDHGHQDPNAASSHDDGHEKDPKASHSSDGPKGDPASKKADSKKSGELPQPTGHISPRREVEEKPDKYGEGIAMPESPVLVFNEMGGVLGSMSPDDAAAFINAVTDERAIAMLRAMRLREARKILMALPRKRAQVLREKMLDITKEP</sequence>
<dbReference type="EMBL" id="JABDJR010000179">
    <property type="protein sequence ID" value="NNF06060.1"/>
    <property type="molecule type" value="Genomic_DNA"/>
</dbReference>
<evidence type="ECO:0008006" key="4">
    <source>
        <dbReference type="Google" id="ProtNLM"/>
    </source>
</evidence>
<evidence type="ECO:0000313" key="3">
    <source>
        <dbReference type="Proteomes" id="UP000547674"/>
    </source>
</evidence>
<evidence type="ECO:0000313" key="2">
    <source>
        <dbReference type="EMBL" id="NNF06060.1"/>
    </source>
</evidence>
<gene>
    <name evidence="2" type="ORF">HKN21_04815</name>
</gene>
<accession>A0A7Y2E9V4</accession>
<reference evidence="2 3" key="1">
    <citation type="submission" date="2020-03" db="EMBL/GenBank/DDBJ databases">
        <title>Metabolic flexibility allows generalist bacteria to become dominant in a frequently disturbed ecosystem.</title>
        <authorList>
            <person name="Chen Y.-J."/>
            <person name="Leung P.M."/>
            <person name="Bay S.K."/>
            <person name="Hugenholtz P."/>
            <person name="Kessler A.J."/>
            <person name="Shelley G."/>
            <person name="Waite D.W."/>
            <person name="Cook P.L."/>
            <person name="Greening C."/>
        </authorList>
    </citation>
    <scope>NUCLEOTIDE SEQUENCE [LARGE SCALE GENOMIC DNA]</scope>
    <source>
        <strain evidence="2">SS_bin_28</strain>
    </source>
</reference>
<dbReference type="Proteomes" id="UP000547674">
    <property type="component" value="Unassembled WGS sequence"/>
</dbReference>
<feature type="region of interest" description="Disordered" evidence="1">
    <location>
        <begin position="31"/>
        <end position="190"/>
    </location>
</feature>
<feature type="compositionally biased region" description="Basic and acidic residues" evidence="1">
    <location>
        <begin position="175"/>
        <end position="187"/>
    </location>
</feature>
<name>A0A7Y2E9V4_UNCEI</name>